<dbReference type="InterPro" id="IPR032675">
    <property type="entry name" value="LRR_dom_sf"/>
</dbReference>
<keyword evidence="2" id="KW-1185">Reference proteome</keyword>
<name>A0A2R6QEN6_9APHY</name>
<dbReference type="Proteomes" id="UP000186601">
    <property type="component" value="Unassembled WGS sequence"/>
</dbReference>
<sequence>MSVDFTKRAVERIELDVEERRLHTALRSIRTRCNVLAPISSLPFDIMSKIFALVLRAAAWDASVTVSLATVCQHWYHLMLDAPTLWSYIDIDRTGFRQGFLDKSCDATLHLFNRIKHANRTYVSWDGPSPYMEPSHRLSIDLGQFTTRIQELDLMLNSSCIRDLLRSLSVGLPHLTNLRLLNHTTASVLEGEESTEASDIRIFCPLLRSMYLQDVRWPAQSYSNLEALTMRFNSFSTISLDANYTTSVLTQAAHLRSLDVSVVLSWAGDAIPHPIIHFPTFHLPLLRSLTLLGPDTVMRLFNAIDAPLGHLEMNLCDPVDANAISTKAMASAGPTHHCTFSLYISNWQWEVFPKSGDDSCQCLYLLNNSGSWPTNPRALIQATHAVRNFIVSEVVIDFTSYDRWVEAPLVRTDWINFFEALPNLTKLEFDIDLTGLDIAPGTDTQPPVTQQLAGIISSDINLFPKLSEIAVNYCLRSGSPPYSFQVLRSLQEAVDYFGVDWLKGAAQCELRATITLPLLLLDLEGAGTSVSAIERKWEAVIPGVQVRYMAQLPARSRQNPPYMLNIVPDDLIF</sequence>
<dbReference type="OrthoDB" id="2884925at2759"/>
<evidence type="ECO:0000313" key="2">
    <source>
        <dbReference type="Proteomes" id="UP000186601"/>
    </source>
</evidence>
<dbReference type="InterPro" id="IPR036047">
    <property type="entry name" value="F-box-like_dom_sf"/>
</dbReference>
<protein>
    <submittedName>
        <fullName evidence="1">Uncharacterized protein</fullName>
    </submittedName>
</protein>
<dbReference type="PANTHER" id="PTHR38926:SF5">
    <property type="entry name" value="F-BOX AND LEUCINE-RICH REPEAT PROTEIN 6"/>
    <property type="match status" value="1"/>
</dbReference>
<dbReference type="PANTHER" id="PTHR38926">
    <property type="entry name" value="F-BOX DOMAIN CONTAINING PROTEIN, EXPRESSED"/>
    <property type="match status" value="1"/>
</dbReference>
<dbReference type="SUPFAM" id="SSF81383">
    <property type="entry name" value="F-box domain"/>
    <property type="match status" value="1"/>
</dbReference>
<dbReference type="Gene3D" id="3.80.10.10">
    <property type="entry name" value="Ribonuclease Inhibitor"/>
    <property type="match status" value="1"/>
</dbReference>
<organism evidence="1 2">
    <name type="scientific">Hermanssonia centrifuga</name>
    <dbReference type="NCBI Taxonomy" id="98765"/>
    <lineage>
        <taxon>Eukaryota</taxon>
        <taxon>Fungi</taxon>
        <taxon>Dikarya</taxon>
        <taxon>Basidiomycota</taxon>
        <taxon>Agaricomycotina</taxon>
        <taxon>Agaricomycetes</taxon>
        <taxon>Polyporales</taxon>
        <taxon>Meruliaceae</taxon>
        <taxon>Hermanssonia</taxon>
    </lineage>
</organism>
<accession>A0A2R6QEN6</accession>
<dbReference type="EMBL" id="MLYV02000360">
    <property type="protein sequence ID" value="PSS06597.1"/>
    <property type="molecule type" value="Genomic_DNA"/>
</dbReference>
<comment type="caution">
    <text evidence="1">The sequence shown here is derived from an EMBL/GenBank/DDBJ whole genome shotgun (WGS) entry which is preliminary data.</text>
</comment>
<gene>
    <name evidence="1" type="ORF">PHLCEN_2v3655</name>
</gene>
<reference evidence="1 2" key="1">
    <citation type="submission" date="2018-02" db="EMBL/GenBank/DDBJ databases">
        <title>Genome sequence of the basidiomycete white-rot fungus Phlebia centrifuga.</title>
        <authorList>
            <person name="Granchi Z."/>
            <person name="Peng M."/>
            <person name="de Vries R.P."/>
            <person name="Hilden K."/>
            <person name="Makela M.R."/>
            <person name="Grigoriev I."/>
            <person name="Riley R."/>
        </authorList>
    </citation>
    <scope>NUCLEOTIDE SEQUENCE [LARGE SCALE GENOMIC DNA]</scope>
    <source>
        <strain evidence="1 2">FBCC195</strain>
    </source>
</reference>
<proteinExistence type="predicted"/>
<evidence type="ECO:0000313" key="1">
    <source>
        <dbReference type="EMBL" id="PSS06597.1"/>
    </source>
</evidence>
<dbReference type="AlphaFoldDB" id="A0A2R6QEN6"/>